<accession>A0A8C9DQN1</accession>
<dbReference type="AlphaFoldDB" id="A0A8C9DQN1"/>
<reference evidence="1" key="1">
    <citation type="submission" date="2025-08" db="UniProtKB">
        <authorList>
            <consortium name="Ensembl"/>
        </authorList>
    </citation>
    <scope>IDENTIFICATION</scope>
</reference>
<dbReference type="Ensembl" id="ENSPSMT00000030677.1">
    <property type="protein sequence ID" value="ENSPSMP00000026489.1"/>
    <property type="gene ID" value="ENSPSMG00000018599.1"/>
</dbReference>
<organism evidence="1 2">
    <name type="scientific">Prolemur simus</name>
    <name type="common">Greater bamboo lemur</name>
    <name type="synonym">Hapalemur simus</name>
    <dbReference type="NCBI Taxonomy" id="1328070"/>
    <lineage>
        <taxon>Eukaryota</taxon>
        <taxon>Metazoa</taxon>
        <taxon>Chordata</taxon>
        <taxon>Craniata</taxon>
        <taxon>Vertebrata</taxon>
        <taxon>Euteleostomi</taxon>
        <taxon>Mammalia</taxon>
        <taxon>Eutheria</taxon>
        <taxon>Euarchontoglires</taxon>
        <taxon>Primates</taxon>
        <taxon>Strepsirrhini</taxon>
        <taxon>Lemuriformes</taxon>
        <taxon>Lemuridae</taxon>
        <taxon>Prolemur</taxon>
    </lineage>
</organism>
<proteinExistence type="predicted"/>
<sequence length="287" mass="31088">MLFLTYKNCQNSSLLGTANSLQLSLPVVSNEASLTGTICNFSRVSTPAVSSSWILPSTASSSFQSFMGSAYLHQHSSTTMLSEVTGQSPMSMSTASYPSVFDWDMTGSTEKSSSLGNLTVTTIDQDRTSNPLSDFGDISIIAPVQSPSDYLALPLSSTQEQKENKNLDETNTELSKALDAYQIPIENQDPPLLPLEIPDIHQLLAGIDPFGQEVQPGSKTVSLQNNSLSTEQQETLESEIESGSSFSDISTLVKDIHLPHLFNSLEDLDQSKDPTIDTIFSTNSDIF</sequence>
<protein>
    <submittedName>
        <fullName evidence="1">Uncharacterized protein</fullName>
    </submittedName>
</protein>
<evidence type="ECO:0000313" key="1">
    <source>
        <dbReference type="Ensembl" id="ENSPSMP00000026489.1"/>
    </source>
</evidence>
<dbReference type="PANTHER" id="PTHR31466:SF1">
    <property type="entry name" value="RIKEN CDNA 4930433I11 GENE"/>
    <property type="match status" value="1"/>
</dbReference>
<dbReference type="Proteomes" id="UP000694414">
    <property type="component" value="Unplaced"/>
</dbReference>
<dbReference type="PANTHER" id="PTHR31466">
    <property type="entry name" value="GENE 5591-RELATED"/>
    <property type="match status" value="1"/>
</dbReference>
<dbReference type="GeneTree" id="ENSGT00390000014208"/>
<name>A0A8C9DQN1_PROSS</name>
<dbReference type="InterPro" id="IPR040292">
    <property type="entry name" value="C2orf78-like"/>
</dbReference>
<keyword evidence="2" id="KW-1185">Reference proteome</keyword>
<reference evidence="1" key="2">
    <citation type="submission" date="2025-09" db="UniProtKB">
        <authorList>
            <consortium name="Ensembl"/>
        </authorList>
    </citation>
    <scope>IDENTIFICATION</scope>
</reference>
<evidence type="ECO:0000313" key="2">
    <source>
        <dbReference type="Proteomes" id="UP000694414"/>
    </source>
</evidence>